<dbReference type="Proteomes" id="UP000007267">
    <property type="component" value="Unassembled WGS sequence"/>
</dbReference>
<dbReference type="OMA" id="CHQCLYQ"/>
<feature type="transmembrane region" description="Helical" evidence="1">
    <location>
        <begin position="34"/>
        <end position="54"/>
    </location>
</feature>
<dbReference type="STRING" id="13735.ENSPSIP00000012194"/>
<reference evidence="3" key="3">
    <citation type="submission" date="2025-08" db="UniProtKB">
        <authorList>
            <consortium name="Ensembl"/>
        </authorList>
    </citation>
    <scope>IDENTIFICATION</scope>
</reference>
<name>K7FVY4_PELSI</name>
<evidence type="ECO:0000313" key="4">
    <source>
        <dbReference type="Proteomes" id="UP000007267"/>
    </source>
</evidence>
<dbReference type="GO" id="GO:0016746">
    <property type="term" value="F:acyltransferase activity"/>
    <property type="evidence" value="ECO:0007669"/>
    <property type="project" value="Ensembl"/>
</dbReference>
<organism evidence="3 4">
    <name type="scientific">Pelodiscus sinensis</name>
    <name type="common">Chinese softshell turtle</name>
    <name type="synonym">Trionyx sinensis</name>
    <dbReference type="NCBI Taxonomy" id="13735"/>
    <lineage>
        <taxon>Eukaryota</taxon>
        <taxon>Metazoa</taxon>
        <taxon>Chordata</taxon>
        <taxon>Craniata</taxon>
        <taxon>Vertebrata</taxon>
        <taxon>Euteleostomi</taxon>
        <taxon>Archelosauria</taxon>
        <taxon>Testudinata</taxon>
        <taxon>Testudines</taxon>
        <taxon>Cryptodira</taxon>
        <taxon>Trionychia</taxon>
        <taxon>Trionychidae</taxon>
        <taxon>Pelodiscus</taxon>
    </lineage>
</organism>
<dbReference type="GO" id="GO:0051259">
    <property type="term" value="P:protein complex oligomerization"/>
    <property type="evidence" value="ECO:0007669"/>
    <property type="project" value="Ensembl"/>
</dbReference>
<feature type="transmembrane region" description="Helical" evidence="1">
    <location>
        <begin position="483"/>
        <end position="506"/>
    </location>
</feature>
<proteinExistence type="predicted"/>
<dbReference type="GeneTree" id="ENSGT00390000001491"/>
<keyword evidence="4" id="KW-1185">Reference proteome</keyword>
<dbReference type="AlphaFoldDB" id="K7FVY4"/>
<feature type="transmembrane region" description="Helical" evidence="1">
    <location>
        <begin position="363"/>
        <end position="381"/>
    </location>
</feature>
<dbReference type="InterPro" id="IPR012429">
    <property type="entry name" value="HGSNAT_cat"/>
</dbReference>
<keyword evidence="1" id="KW-0812">Transmembrane</keyword>
<keyword evidence="1" id="KW-0472">Membrane</keyword>
<protein>
    <submittedName>
        <fullName evidence="3">Heparan-alpha-glucosaminide N-acetyltransferase</fullName>
    </submittedName>
</protein>
<dbReference type="GO" id="GO:0007041">
    <property type="term" value="P:lysosomal transport"/>
    <property type="evidence" value="ECO:0007669"/>
    <property type="project" value="Ensembl"/>
</dbReference>
<sequence>MCRDWHNCDKVSTELSSVLVTKLPYVFKCLMPNFPFQAIYLPLSLYFCILIGLARGRPSDLKIDQALLLVHNELIDENLTVSWLSDYCYQCVYQGLVSVPVSSTSGKPSIAAVAVDSQHPVTLQLNGTLGGKELSRIHYHFGEFGNYSLVVKNSSRSTKEISCDIIINESPVNSHLPILYAFLIYMGLLGIVTLGRVFVIIDPIRNWFYKKLNPEDTDRLINSELGSPTKADSTSSNVPATTWTVSQRRLRSLDTFRGLSLIIMVFVNYGGGKYWFFKHQSWNGLTLADLVFPWFVFIMGTSISLSLSSMLRRGGSKWKVLGKVLWRSFLLFLIGIIVINPNYCLGPLSWGNLRIPGVLQRLGFTYLVVAVLELLFAKALAESDTLESPYSALQDILLYWPQWVFILTLEATWLGLTFLLTVPGCPKGYLGPGGIGDFGKYPNCTGGAAGYIDHLLLGEKHIYQHPSSSVLYQTTVAYDPEGILGTINSICMAFLGLQAGKILLFYKDQHKQIMSRFFIWSIVLGIISAILTKCSKDEGFIPVNKNLWSVSYVTTLSCFAFMLLLLIYYLVDVRRWWSGAPFFYPGMNSILVYVGHEVFEDYFPFKWKMKDSQSHGEHLAQNLLATSIWVIISYLLYRKRIFWKI</sequence>
<dbReference type="EMBL" id="AGCU01101946">
    <property type="status" value="NOT_ANNOTATED_CDS"/>
    <property type="molecule type" value="Genomic_DNA"/>
</dbReference>
<dbReference type="Ensembl" id="ENSPSIT00000012252.1">
    <property type="protein sequence ID" value="ENSPSIP00000012194.1"/>
    <property type="gene ID" value="ENSPSIG00000010879.1"/>
</dbReference>
<feature type="transmembrane region" description="Helical" evidence="1">
    <location>
        <begin position="402"/>
        <end position="422"/>
    </location>
</feature>
<dbReference type="HOGENOM" id="CLU_029171_3_2_1"/>
<dbReference type="GO" id="GO:0005765">
    <property type="term" value="C:lysosomal membrane"/>
    <property type="evidence" value="ECO:0007669"/>
    <property type="project" value="Ensembl"/>
</dbReference>
<evidence type="ECO:0000313" key="3">
    <source>
        <dbReference type="Ensembl" id="ENSPSIP00000012194.1"/>
    </source>
</evidence>
<reference evidence="4" key="2">
    <citation type="journal article" date="2013" name="Nat. Genet.">
        <title>The draft genomes of soft-shell turtle and green sea turtle yield insights into the development and evolution of the turtle-specific body plan.</title>
        <authorList>
            <person name="Wang Z."/>
            <person name="Pascual-Anaya J."/>
            <person name="Zadissa A."/>
            <person name="Li W."/>
            <person name="Niimura Y."/>
            <person name="Huang Z."/>
            <person name="Li C."/>
            <person name="White S."/>
            <person name="Xiong Z."/>
            <person name="Fang D."/>
            <person name="Wang B."/>
            <person name="Ming Y."/>
            <person name="Chen Y."/>
            <person name="Zheng Y."/>
            <person name="Kuraku S."/>
            <person name="Pignatelli M."/>
            <person name="Herrero J."/>
            <person name="Beal K."/>
            <person name="Nozawa M."/>
            <person name="Li Q."/>
            <person name="Wang J."/>
            <person name="Zhang H."/>
            <person name="Yu L."/>
            <person name="Shigenobu S."/>
            <person name="Wang J."/>
            <person name="Liu J."/>
            <person name="Flicek P."/>
            <person name="Searle S."/>
            <person name="Wang J."/>
            <person name="Kuratani S."/>
            <person name="Yin Y."/>
            <person name="Aken B."/>
            <person name="Zhang G."/>
            <person name="Irie N."/>
        </authorList>
    </citation>
    <scope>NUCLEOTIDE SEQUENCE [LARGE SCALE GENOMIC DNA]</scope>
    <source>
        <strain evidence="4">Daiwa-1</strain>
    </source>
</reference>
<accession>K7FVY4</accession>
<evidence type="ECO:0000256" key="1">
    <source>
        <dbReference type="SAM" id="Phobius"/>
    </source>
</evidence>
<feature type="transmembrane region" description="Helical" evidence="1">
    <location>
        <begin position="324"/>
        <end position="343"/>
    </location>
</feature>
<dbReference type="eggNOG" id="KOG4683">
    <property type="taxonomic scope" value="Eukaryota"/>
</dbReference>
<feature type="transmembrane region" description="Helical" evidence="1">
    <location>
        <begin position="256"/>
        <end position="276"/>
    </location>
</feature>
<feature type="transmembrane region" description="Helical" evidence="1">
    <location>
        <begin position="619"/>
        <end position="637"/>
    </location>
</feature>
<dbReference type="EMBL" id="AGCU01101947">
    <property type="status" value="NOT_ANNOTATED_CDS"/>
    <property type="molecule type" value="Genomic_DNA"/>
</dbReference>
<feature type="transmembrane region" description="Helical" evidence="1">
    <location>
        <begin position="551"/>
        <end position="570"/>
    </location>
</feature>
<reference evidence="3" key="4">
    <citation type="submission" date="2025-09" db="UniProtKB">
        <authorList>
            <consortium name="Ensembl"/>
        </authorList>
    </citation>
    <scope>IDENTIFICATION</scope>
</reference>
<feature type="transmembrane region" description="Helical" evidence="1">
    <location>
        <begin position="291"/>
        <end position="312"/>
    </location>
</feature>
<dbReference type="PANTHER" id="PTHR31061:SF37">
    <property type="entry name" value="HEPARAN-ALPHA-GLUCOSAMINIDE N-ACETYLTRANSFERASE"/>
    <property type="match status" value="1"/>
</dbReference>
<dbReference type="PANTHER" id="PTHR31061">
    <property type="entry name" value="LD22376P"/>
    <property type="match status" value="1"/>
</dbReference>
<keyword evidence="1" id="KW-1133">Transmembrane helix</keyword>
<evidence type="ECO:0000259" key="2">
    <source>
        <dbReference type="Pfam" id="PF07786"/>
    </source>
</evidence>
<dbReference type="Pfam" id="PF07786">
    <property type="entry name" value="HGSNAT_cat"/>
    <property type="match status" value="1"/>
</dbReference>
<feature type="transmembrane region" description="Helical" evidence="1">
    <location>
        <begin position="178"/>
        <end position="201"/>
    </location>
</feature>
<feature type="transmembrane region" description="Helical" evidence="1">
    <location>
        <begin position="582"/>
        <end position="599"/>
    </location>
</feature>
<reference evidence="4" key="1">
    <citation type="submission" date="2011-10" db="EMBL/GenBank/DDBJ databases">
        <authorList>
            <consortium name="Soft-shell Turtle Genome Consortium"/>
        </authorList>
    </citation>
    <scope>NUCLEOTIDE SEQUENCE [LARGE SCALE GENOMIC DNA]</scope>
    <source>
        <strain evidence="4">Daiwa-1</strain>
    </source>
</reference>
<gene>
    <name evidence="3" type="primary">HGSNAT</name>
</gene>
<feature type="transmembrane region" description="Helical" evidence="1">
    <location>
        <begin position="513"/>
        <end position="531"/>
    </location>
</feature>
<feature type="domain" description="Heparan-alpha-glucosaminide N-acetyltransferase catalytic" evidence="2">
    <location>
        <begin position="249"/>
        <end position="371"/>
    </location>
</feature>